<comment type="caution">
    <text evidence="2">The sequence shown here is derived from an EMBL/GenBank/DDBJ whole genome shotgun (WGS) entry which is preliminary data.</text>
</comment>
<organism evidence="2 3">
    <name type="scientific">Rhizoctonia solani</name>
    <dbReference type="NCBI Taxonomy" id="456999"/>
    <lineage>
        <taxon>Eukaryota</taxon>
        <taxon>Fungi</taxon>
        <taxon>Dikarya</taxon>
        <taxon>Basidiomycota</taxon>
        <taxon>Agaricomycotina</taxon>
        <taxon>Agaricomycetes</taxon>
        <taxon>Cantharellales</taxon>
        <taxon>Ceratobasidiaceae</taxon>
        <taxon>Rhizoctonia</taxon>
    </lineage>
</organism>
<reference evidence="2" key="1">
    <citation type="submission" date="2021-01" db="EMBL/GenBank/DDBJ databases">
        <authorList>
            <person name="Kaushik A."/>
        </authorList>
    </citation>
    <scope>NUCLEOTIDE SEQUENCE</scope>
    <source>
        <strain evidence="2">AG5</strain>
    </source>
</reference>
<sequence length="537" mass="60042">MATFLDLPPECIVSIFLYLEPYQIVKGRLISHAFRTIIDDSLELQYIMELGCLGLIPPPTSSNELSLSDKVRVLKEKRRKIGACSIGADSMKHVYLDSKAHDDIATPFEFYTFSRGVFAFQGEDGPNNLGIYQLSSDNRGIDCDFYRLNCPPGNFMMAVEPSFDLLVLFAQENEEAVCDLRSIRTGLPHPSALCPRILCSSFSGIPILTSSTINIEIVGRHIVHTGEVLEPFASLITIWDWMSGQIVTSTKVMGYSSTFVSEDIFLVSSSIPGSVDPPPSEDSHHLALYTCFGVPPDRPARCVARFNFPTLDSVRMPSIRFEHSPLPSVWGYSIPHDVSPPRIYDTDSASHYLVLEMGFSGRGAGYGSLCIRARGLLSFVDTAVTNHSEYLSIPWSKWSSVASWVSHNAMGPGWSQLKVFGHIATLVSQGDKSNHWEVEIFDLRTSRRISLPGPKSEGYILPEDYIDFFLSSDCMSIPRPALPKSFSTPVENFPWDEHWYDTRDHFRGIDLMVDDEHIVIFQPASEVFKASLHVYSL</sequence>
<dbReference type="EMBL" id="CAJNJQ010002666">
    <property type="protein sequence ID" value="CAE7182113.1"/>
    <property type="molecule type" value="Genomic_DNA"/>
</dbReference>
<proteinExistence type="predicted"/>
<name>A0A8H3E5G6_9AGAM</name>
<dbReference type="PROSITE" id="PS50181">
    <property type="entry name" value="FBOX"/>
    <property type="match status" value="1"/>
</dbReference>
<dbReference type="Pfam" id="PF12937">
    <property type="entry name" value="F-box-like"/>
    <property type="match status" value="1"/>
</dbReference>
<protein>
    <recommendedName>
        <fullName evidence="1">F-box domain-containing protein</fullName>
    </recommendedName>
</protein>
<feature type="domain" description="F-box" evidence="1">
    <location>
        <begin position="1"/>
        <end position="47"/>
    </location>
</feature>
<dbReference type="SUPFAM" id="SSF81383">
    <property type="entry name" value="F-box domain"/>
    <property type="match status" value="1"/>
</dbReference>
<gene>
    <name evidence="2" type="ORF">RDB_LOCUS117987</name>
</gene>
<dbReference type="InterPro" id="IPR001810">
    <property type="entry name" value="F-box_dom"/>
</dbReference>
<dbReference type="InterPro" id="IPR036047">
    <property type="entry name" value="F-box-like_dom_sf"/>
</dbReference>
<dbReference type="Proteomes" id="UP000663827">
    <property type="component" value="Unassembled WGS sequence"/>
</dbReference>
<evidence type="ECO:0000313" key="2">
    <source>
        <dbReference type="EMBL" id="CAE7182113.1"/>
    </source>
</evidence>
<evidence type="ECO:0000313" key="3">
    <source>
        <dbReference type="Proteomes" id="UP000663827"/>
    </source>
</evidence>
<accession>A0A8H3E5G6</accession>
<dbReference type="SMART" id="SM00256">
    <property type="entry name" value="FBOX"/>
    <property type="match status" value="1"/>
</dbReference>
<dbReference type="AlphaFoldDB" id="A0A8H3E5G6"/>
<evidence type="ECO:0000259" key="1">
    <source>
        <dbReference type="PROSITE" id="PS50181"/>
    </source>
</evidence>